<dbReference type="EMBL" id="SGPK01000112">
    <property type="protein sequence ID" value="THH08119.1"/>
    <property type="molecule type" value="Genomic_DNA"/>
</dbReference>
<dbReference type="InterPro" id="IPR019410">
    <property type="entry name" value="Methyltransf_16"/>
</dbReference>
<sequence>RPHFASSVAPPANQDQQDTHTTTTVHVSLRVDASPGHAVPSCPTVVLPGCGGVAWPAGQVLSTYHKSVVDLGSGTGLVGLVAASLGAHPVALTDQLPLLHIMRANAVLNNLAHRVDVIEYNWGLPKPDALPQRVDLVLAADCIYLESTFPLLVATLCDLVANNSNGEPEILLCL</sequence>
<evidence type="ECO:0008006" key="4">
    <source>
        <dbReference type="Google" id="ProtNLM"/>
    </source>
</evidence>
<dbReference type="InterPro" id="IPR029063">
    <property type="entry name" value="SAM-dependent_MTases_sf"/>
</dbReference>
<protein>
    <recommendedName>
        <fullName evidence="4">Methyltransferase small domain-containing protein</fullName>
    </recommendedName>
</protein>
<dbReference type="Gene3D" id="3.40.50.150">
    <property type="entry name" value="Vaccinia Virus protein VP39"/>
    <property type="match status" value="1"/>
</dbReference>
<name>A0A4S4L998_9AGAM</name>
<dbReference type="CDD" id="cd02440">
    <property type="entry name" value="AdoMet_MTases"/>
    <property type="match status" value="1"/>
</dbReference>
<dbReference type="AlphaFoldDB" id="A0A4S4L998"/>
<dbReference type="SUPFAM" id="SSF53335">
    <property type="entry name" value="S-adenosyl-L-methionine-dependent methyltransferases"/>
    <property type="match status" value="1"/>
</dbReference>
<dbReference type="GO" id="GO:0008757">
    <property type="term" value="F:S-adenosylmethionine-dependent methyltransferase activity"/>
    <property type="evidence" value="ECO:0007669"/>
    <property type="project" value="UniProtKB-ARBA"/>
</dbReference>
<keyword evidence="3" id="KW-1185">Reference proteome</keyword>
<organism evidence="2 3">
    <name type="scientific">Phellinidium pouzarii</name>
    <dbReference type="NCBI Taxonomy" id="167371"/>
    <lineage>
        <taxon>Eukaryota</taxon>
        <taxon>Fungi</taxon>
        <taxon>Dikarya</taxon>
        <taxon>Basidiomycota</taxon>
        <taxon>Agaricomycotina</taxon>
        <taxon>Agaricomycetes</taxon>
        <taxon>Hymenochaetales</taxon>
        <taxon>Hymenochaetaceae</taxon>
        <taxon>Phellinidium</taxon>
    </lineage>
</organism>
<dbReference type="PANTHER" id="PTHR14614">
    <property type="entry name" value="HEPATOCELLULAR CARCINOMA-ASSOCIATED ANTIGEN"/>
    <property type="match status" value="1"/>
</dbReference>
<evidence type="ECO:0000313" key="2">
    <source>
        <dbReference type="EMBL" id="THH08119.1"/>
    </source>
</evidence>
<feature type="non-terminal residue" evidence="2">
    <location>
        <position position="1"/>
    </location>
</feature>
<evidence type="ECO:0000256" key="1">
    <source>
        <dbReference type="SAM" id="MobiDB-lite"/>
    </source>
</evidence>
<dbReference type="OrthoDB" id="407325at2759"/>
<comment type="caution">
    <text evidence="2">The sequence shown here is derived from an EMBL/GenBank/DDBJ whole genome shotgun (WGS) entry which is preliminary data.</text>
</comment>
<accession>A0A4S4L998</accession>
<proteinExistence type="predicted"/>
<dbReference type="Proteomes" id="UP000308199">
    <property type="component" value="Unassembled WGS sequence"/>
</dbReference>
<gene>
    <name evidence="2" type="ORF">EW145_g2905</name>
</gene>
<reference evidence="2 3" key="1">
    <citation type="submission" date="2019-02" db="EMBL/GenBank/DDBJ databases">
        <title>Genome sequencing of the rare red list fungi Phellinidium pouzarii.</title>
        <authorList>
            <person name="Buettner E."/>
            <person name="Kellner H."/>
        </authorList>
    </citation>
    <scope>NUCLEOTIDE SEQUENCE [LARGE SCALE GENOMIC DNA]</scope>
    <source>
        <strain evidence="2 3">DSM 108285</strain>
    </source>
</reference>
<feature type="region of interest" description="Disordered" evidence="1">
    <location>
        <begin position="1"/>
        <end position="21"/>
    </location>
</feature>
<dbReference type="PANTHER" id="PTHR14614:SF132">
    <property type="entry name" value="PROTEIN-LYSINE METHYLTRANSFERASE C42C1.13"/>
    <property type="match status" value="1"/>
</dbReference>
<dbReference type="Pfam" id="PF10294">
    <property type="entry name" value="Methyltransf_16"/>
    <property type="match status" value="1"/>
</dbReference>
<evidence type="ECO:0000313" key="3">
    <source>
        <dbReference type="Proteomes" id="UP000308199"/>
    </source>
</evidence>